<comment type="similarity">
    <text evidence="1">Belongs to the low molecular weight phosphotyrosine protein phosphatase family.</text>
</comment>
<keyword evidence="7" id="KW-1185">Reference proteome</keyword>
<evidence type="ECO:0000256" key="4">
    <source>
        <dbReference type="ARBA" id="ARBA00022912"/>
    </source>
</evidence>
<dbReference type="Gene3D" id="3.40.50.2300">
    <property type="match status" value="1"/>
</dbReference>
<gene>
    <name evidence="6" type="ORF">PPNSA23_05060</name>
</gene>
<dbReference type="PRINTS" id="PR00719">
    <property type="entry name" value="LMWPTPASE"/>
</dbReference>
<comment type="caution">
    <text evidence="6">The sequence shown here is derived from an EMBL/GenBank/DDBJ whole genome shotgun (WGS) entry which is preliminary data.</text>
</comment>
<dbReference type="InterPro" id="IPR017867">
    <property type="entry name" value="Tyr_phospatase_low_mol_wt"/>
</dbReference>
<dbReference type="SUPFAM" id="SSF52788">
    <property type="entry name" value="Phosphotyrosine protein phosphatases I"/>
    <property type="match status" value="1"/>
</dbReference>
<dbReference type="CDD" id="cd16343">
    <property type="entry name" value="LMWPTP"/>
    <property type="match status" value="1"/>
</dbReference>
<accession>A0ABQ0GV66</accession>
<dbReference type="PANTHER" id="PTHR11717">
    <property type="entry name" value="LOW MOLECULAR WEIGHT PROTEIN TYROSINE PHOSPHATASE"/>
    <property type="match status" value="1"/>
</dbReference>
<evidence type="ECO:0000313" key="7">
    <source>
        <dbReference type="Proteomes" id="UP001628091"/>
    </source>
</evidence>
<dbReference type="Proteomes" id="UP001628091">
    <property type="component" value="Unassembled WGS sequence"/>
</dbReference>
<evidence type="ECO:0000259" key="5">
    <source>
        <dbReference type="SMART" id="SM00226"/>
    </source>
</evidence>
<dbReference type="RefSeq" id="WP_407863546.1">
    <property type="nucleotide sequence ID" value="NZ_BAAFZP010000001.1"/>
</dbReference>
<keyword evidence="4" id="KW-0904">Protein phosphatase</keyword>
<feature type="domain" description="Phosphotyrosine protein phosphatase I" evidence="5">
    <location>
        <begin position="43"/>
        <end position="191"/>
    </location>
</feature>
<name>A0ABQ0GV66_9HYPH</name>
<dbReference type="InterPro" id="IPR023485">
    <property type="entry name" value="Ptyr_pPase"/>
</dbReference>
<evidence type="ECO:0000313" key="6">
    <source>
        <dbReference type="EMBL" id="GAB1580563.1"/>
    </source>
</evidence>
<evidence type="ECO:0000256" key="2">
    <source>
        <dbReference type="ARBA" id="ARBA00013064"/>
    </source>
</evidence>
<dbReference type="SMART" id="SM00226">
    <property type="entry name" value="LMWPc"/>
    <property type="match status" value="1"/>
</dbReference>
<sequence length="192" mass="20843">MGWRVGARKGSACLALQLKGFSGKRLPVQAQETPLPMPETRPSSVLFVCLGNICRSPLAEGVMTAVLKERGRDNGIVIDSAGTNGYHTGEAPDRRSIAVAAKYGIDISNQRCRQLEAADFTKFDLILGMDRGNLAAIHRRKPAQGRAGIGMFSAVALGRDIEIPDPYYGGPEDFEQVYRMILAASQAFAERF</sequence>
<reference evidence="6 7" key="1">
    <citation type="submission" date="2024-10" db="EMBL/GenBank/DDBJ databases">
        <title>Isolation, draft genome sequencing and identification of Phyllobacterium sp. NSA23, isolated from leaf soil.</title>
        <authorList>
            <person name="Akita H."/>
        </authorList>
    </citation>
    <scope>NUCLEOTIDE SEQUENCE [LARGE SCALE GENOMIC DNA]</scope>
    <source>
        <strain evidence="6 7">NSA23</strain>
    </source>
</reference>
<dbReference type="EC" id="3.1.3.48" evidence="2"/>
<proteinExistence type="inferred from homology"/>
<dbReference type="InterPro" id="IPR036196">
    <property type="entry name" value="Ptyr_pPase_sf"/>
</dbReference>
<organism evidence="6 7">
    <name type="scientific">Phyllobacterium phragmitis</name>
    <dbReference type="NCBI Taxonomy" id="2670329"/>
    <lineage>
        <taxon>Bacteria</taxon>
        <taxon>Pseudomonadati</taxon>
        <taxon>Pseudomonadota</taxon>
        <taxon>Alphaproteobacteria</taxon>
        <taxon>Hyphomicrobiales</taxon>
        <taxon>Phyllobacteriaceae</taxon>
        <taxon>Phyllobacterium</taxon>
    </lineage>
</organism>
<evidence type="ECO:0000256" key="1">
    <source>
        <dbReference type="ARBA" id="ARBA00011063"/>
    </source>
</evidence>
<protein>
    <recommendedName>
        <fullName evidence="2">protein-tyrosine-phosphatase</fullName>
        <ecNumber evidence="2">3.1.3.48</ecNumber>
    </recommendedName>
</protein>
<dbReference type="EMBL" id="BAAFZP010000001">
    <property type="protein sequence ID" value="GAB1580563.1"/>
    <property type="molecule type" value="Genomic_DNA"/>
</dbReference>
<evidence type="ECO:0000256" key="3">
    <source>
        <dbReference type="ARBA" id="ARBA00022801"/>
    </source>
</evidence>
<dbReference type="Pfam" id="PF01451">
    <property type="entry name" value="LMWPc"/>
    <property type="match status" value="1"/>
</dbReference>
<dbReference type="PANTHER" id="PTHR11717:SF7">
    <property type="entry name" value="LOW MOLECULAR WEIGHT PHOSPHOTYROSINE PROTEIN PHOSPHATASE"/>
    <property type="match status" value="1"/>
</dbReference>
<dbReference type="InterPro" id="IPR050438">
    <property type="entry name" value="LMW_PTPase"/>
</dbReference>
<keyword evidence="3" id="KW-0378">Hydrolase</keyword>